<dbReference type="AlphaFoldDB" id="A0A1U9JT79"/>
<protein>
    <recommendedName>
        <fullName evidence="3">Lipoprotein</fullName>
    </recommendedName>
</protein>
<name>A0A1U9JT79_9HYPH</name>
<gene>
    <name evidence="1" type="ORF">BHV28_03590</name>
</gene>
<reference evidence="1 2" key="2">
    <citation type="journal article" date="2016" name="Sci. Rep.">
        <title>The genome of Rhizobiales bacteria in predatory ants reveals urease gene functions but no genes for nitrogen fixation.</title>
        <authorList>
            <person name="Neuvonen M.M."/>
            <person name="Tamarit D."/>
            <person name="Naslund K."/>
            <person name="Liebig J."/>
            <person name="Feldhaar H."/>
            <person name="Moran N.A."/>
            <person name="Guy L."/>
            <person name="Andersson S.G."/>
        </authorList>
    </citation>
    <scope>NUCLEOTIDE SEQUENCE [LARGE SCALE GENOMIC DNA]</scope>
    <source>
        <strain evidence="1 2">Hsal</strain>
    </source>
</reference>
<proteinExistence type="predicted"/>
<reference evidence="1 2" key="1">
    <citation type="journal article" date="2010" name="Science">
        <title>Genomic comparison of the ants Camponotus floridanus and Harpegnathos saltator.</title>
        <authorList>
            <person name="Bonasio R."/>
            <person name="Zhang G."/>
            <person name="Ye C."/>
            <person name="Mutti N.S."/>
            <person name="Fang X."/>
            <person name="Qin N."/>
            <person name="Donahue G."/>
            <person name="Yang P."/>
            <person name="Li Q."/>
            <person name="Li C."/>
            <person name="Zhang P."/>
            <person name="Huang Z."/>
            <person name="Berger S.L."/>
            <person name="Reinberg D."/>
            <person name="Wang J."/>
            <person name="Liebig J."/>
        </authorList>
    </citation>
    <scope>NUCLEOTIDE SEQUENCE [LARGE SCALE GENOMIC DNA]</scope>
    <source>
        <strain evidence="1 2">Hsal</strain>
    </source>
</reference>
<sequence>MKMMNLHLLKKTVGFAGALLVACGLIMAVAVAQNHYISDENRAYDAKVADFNFKLRKMLPFKMEDENMVVTDLYIRDEILYGHIMIDDVAYQGKAEDFFKSSILSSSEETKRDCQLFFLIQQHLPGLEYVEIDYTFKGQTRNYIFQCAPKIS</sequence>
<evidence type="ECO:0008006" key="3">
    <source>
        <dbReference type="Google" id="ProtNLM"/>
    </source>
</evidence>
<accession>A0A1U9JT79</accession>
<evidence type="ECO:0000313" key="2">
    <source>
        <dbReference type="Proteomes" id="UP000188912"/>
    </source>
</evidence>
<dbReference type="KEGG" id="thd:BHV28_03590"/>
<organism evidence="1 2">
    <name type="scientific">Candidatus Tokpelaia hoelldobleri</name>
    <dbReference type="NCBI Taxonomy" id="1902579"/>
    <lineage>
        <taxon>Bacteria</taxon>
        <taxon>Pseudomonadati</taxon>
        <taxon>Pseudomonadota</taxon>
        <taxon>Alphaproteobacteria</taxon>
        <taxon>Hyphomicrobiales</taxon>
        <taxon>Candidatus Tokpelaia</taxon>
    </lineage>
</organism>
<evidence type="ECO:0000313" key="1">
    <source>
        <dbReference type="EMBL" id="AQS41074.1"/>
    </source>
</evidence>
<dbReference type="Proteomes" id="UP000188912">
    <property type="component" value="Chromosome"/>
</dbReference>
<dbReference type="EMBL" id="CP017315">
    <property type="protein sequence ID" value="AQS41074.1"/>
    <property type="molecule type" value="Genomic_DNA"/>
</dbReference>
<dbReference type="PROSITE" id="PS51257">
    <property type="entry name" value="PROKAR_LIPOPROTEIN"/>
    <property type="match status" value="1"/>
</dbReference>
<keyword evidence="2" id="KW-1185">Reference proteome</keyword>